<dbReference type="Pfam" id="PF00795">
    <property type="entry name" value="CN_hydrolase"/>
    <property type="match status" value="1"/>
</dbReference>
<sequence>MRIAVLQANAVPGQVDTNVARIAGAARRAAEGGAHLLVTPELFTTGYVPALVPRALLETSPEAIVGRLANVASSCGIALVASAPDRGPDGALFIAAHLFDRAGARLATYRKTHLYGPDEAAVFTHGRGELPIAALHGFRIGLLICYDIEFPEAVRGVALAGADLVCAPTALPEPFGVVARTLPPARALESQVFIAYANHCGQEGDTVLCGQSIIAAPDASVLAAAGAAGEDLLFADLDPELQRASRADNRYLSERRPDVYAAWERPARTG</sequence>
<dbReference type="Gene3D" id="3.60.110.10">
    <property type="entry name" value="Carbon-nitrogen hydrolase"/>
    <property type="match status" value="1"/>
</dbReference>
<feature type="domain" description="CN hydrolase" evidence="2">
    <location>
        <begin position="1"/>
        <end position="239"/>
    </location>
</feature>
<dbReference type="PROSITE" id="PS01227">
    <property type="entry name" value="UPF0012"/>
    <property type="match status" value="1"/>
</dbReference>
<gene>
    <name evidence="3" type="ORF">BE04_01905</name>
</gene>
<evidence type="ECO:0000313" key="3">
    <source>
        <dbReference type="EMBL" id="KYF49647.1"/>
    </source>
</evidence>
<dbReference type="InterPro" id="IPR003010">
    <property type="entry name" value="C-N_Hydrolase"/>
</dbReference>
<accession>A0A150P2L7</accession>
<dbReference type="PANTHER" id="PTHR23088">
    <property type="entry name" value="NITRILASE-RELATED"/>
    <property type="match status" value="1"/>
</dbReference>
<comment type="similarity">
    <text evidence="1">Belongs to the carbon-nitrogen hydrolase superfamily. NIT1/NIT2 family.</text>
</comment>
<dbReference type="AlphaFoldDB" id="A0A150P2L7"/>
<dbReference type="PANTHER" id="PTHR23088:SF27">
    <property type="entry name" value="DEAMINATED GLUTATHIONE AMIDASE"/>
    <property type="match status" value="1"/>
</dbReference>
<protein>
    <recommendedName>
        <fullName evidence="2">CN hydrolase domain-containing protein</fullName>
    </recommendedName>
</protein>
<name>A0A150P2L7_SORCE</name>
<dbReference type="EMBL" id="JELX01004222">
    <property type="protein sequence ID" value="KYF49647.1"/>
    <property type="molecule type" value="Genomic_DNA"/>
</dbReference>
<dbReference type="PROSITE" id="PS50263">
    <property type="entry name" value="CN_HYDROLASE"/>
    <property type="match status" value="1"/>
</dbReference>
<dbReference type="InterPro" id="IPR001110">
    <property type="entry name" value="UPF0012_CS"/>
</dbReference>
<dbReference type="SUPFAM" id="SSF56317">
    <property type="entry name" value="Carbon-nitrogen hydrolase"/>
    <property type="match status" value="1"/>
</dbReference>
<comment type="caution">
    <text evidence="3">The sequence shown here is derived from an EMBL/GenBank/DDBJ whole genome shotgun (WGS) entry which is preliminary data.</text>
</comment>
<dbReference type="Proteomes" id="UP000075604">
    <property type="component" value="Unassembled WGS sequence"/>
</dbReference>
<evidence type="ECO:0000313" key="4">
    <source>
        <dbReference type="Proteomes" id="UP000075604"/>
    </source>
</evidence>
<evidence type="ECO:0000259" key="2">
    <source>
        <dbReference type="PROSITE" id="PS50263"/>
    </source>
</evidence>
<organism evidence="3 4">
    <name type="scientific">Sorangium cellulosum</name>
    <name type="common">Polyangium cellulosum</name>
    <dbReference type="NCBI Taxonomy" id="56"/>
    <lineage>
        <taxon>Bacteria</taxon>
        <taxon>Pseudomonadati</taxon>
        <taxon>Myxococcota</taxon>
        <taxon>Polyangia</taxon>
        <taxon>Polyangiales</taxon>
        <taxon>Polyangiaceae</taxon>
        <taxon>Sorangium</taxon>
    </lineage>
</organism>
<dbReference type="InterPro" id="IPR036526">
    <property type="entry name" value="C-N_Hydrolase_sf"/>
</dbReference>
<evidence type="ECO:0000256" key="1">
    <source>
        <dbReference type="ARBA" id="ARBA00010613"/>
    </source>
</evidence>
<reference evidence="3 4" key="1">
    <citation type="submission" date="2014-02" db="EMBL/GenBank/DDBJ databases">
        <title>The small core and large imbalanced accessory genome model reveals a collaborative survival strategy of Sorangium cellulosum strains in nature.</title>
        <authorList>
            <person name="Han K."/>
            <person name="Peng R."/>
            <person name="Blom J."/>
            <person name="Li Y.-Z."/>
        </authorList>
    </citation>
    <scope>NUCLEOTIDE SEQUENCE [LARGE SCALE GENOMIC DNA]</scope>
    <source>
        <strain evidence="3 4">So0157-18</strain>
    </source>
</reference>
<proteinExistence type="inferred from homology"/>